<dbReference type="EMBL" id="JAGIQL010000012">
    <property type="protein sequence ID" value="MBP0456942.1"/>
    <property type="molecule type" value="Genomic_DNA"/>
</dbReference>
<keyword evidence="1" id="KW-1133">Transmembrane helix</keyword>
<keyword evidence="1" id="KW-0812">Transmembrane</keyword>
<evidence type="ECO:0000313" key="3">
    <source>
        <dbReference type="Proteomes" id="UP000670475"/>
    </source>
</evidence>
<dbReference type="RefSeq" id="WP_209338719.1">
    <property type="nucleotide sequence ID" value="NZ_JAGIQL010000012.1"/>
</dbReference>
<feature type="transmembrane region" description="Helical" evidence="1">
    <location>
        <begin position="57"/>
        <end position="75"/>
    </location>
</feature>
<comment type="caution">
    <text evidence="2">The sequence shown here is derived from an EMBL/GenBank/DDBJ whole genome shotgun (WGS) entry which is preliminary data.</text>
</comment>
<dbReference type="AlphaFoldDB" id="A0A940MC54"/>
<evidence type="ECO:0000313" key="2">
    <source>
        <dbReference type="EMBL" id="MBP0456942.1"/>
    </source>
</evidence>
<evidence type="ECO:0000256" key="1">
    <source>
        <dbReference type="SAM" id="Phobius"/>
    </source>
</evidence>
<keyword evidence="1" id="KW-0472">Membrane</keyword>
<reference evidence="2" key="1">
    <citation type="submission" date="2021-03" db="EMBL/GenBank/DDBJ databases">
        <title>Whole genome sequence of Streptomyces bomunensis MMS17-BM035.</title>
        <authorList>
            <person name="Lee J.H."/>
        </authorList>
    </citation>
    <scope>NUCLEOTIDE SEQUENCE</scope>
    <source>
        <strain evidence="2">MMS17-BM035</strain>
    </source>
</reference>
<feature type="transmembrane region" description="Helical" evidence="1">
    <location>
        <begin position="121"/>
        <end position="144"/>
    </location>
</feature>
<dbReference type="Proteomes" id="UP000670475">
    <property type="component" value="Unassembled WGS sequence"/>
</dbReference>
<organism evidence="2 3">
    <name type="scientific">Streptomyces montanisoli</name>
    <dbReference type="NCBI Taxonomy" id="2798581"/>
    <lineage>
        <taxon>Bacteria</taxon>
        <taxon>Bacillati</taxon>
        <taxon>Actinomycetota</taxon>
        <taxon>Actinomycetes</taxon>
        <taxon>Kitasatosporales</taxon>
        <taxon>Streptomycetaceae</taxon>
        <taxon>Streptomyces</taxon>
    </lineage>
</organism>
<sequence>MSPTEPVAPAAPRPLPPPRTVAGTTWRCAVTLLTACAAVGAAAAVDARFHIDGATASLPTTVVALLVGLLVVMWLRAAQAWLAVTALSADVCGLSAAALLSRGALRGGHPHVAALTDGTAGRLLSASAALALAVLVVSVVWAAVRGHRRPVLPASARGIGAGTGTGAGAGQA</sequence>
<protein>
    <submittedName>
        <fullName evidence="2">Uncharacterized protein</fullName>
    </submittedName>
</protein>
<gene>
    <name evidence="2" type="ORF">JFN87_05395</name>
</gene>
<accession>A0A940MC54</accession>
<proteinExistence type="predicted"/>
<keyword evidence="3" id="KW-1185">Reference proteome</keyword>
<name>A0A940MC54_9ACTN</name>
<feature type="transmembrane region" description="Helical" evidence="1">
    <location>
        <begin position="81"/>
        <end position="100"/>
    </location>
</feature>